<accession>A0AAV7LR83</accession>
<feature type="compositionally biased region" description="Basic and acidic residues" evidence="1">
    <location>
        <begin position="1"/>
        <end position="11"/>
    </location>
</feature>
<evidence type="ECO:0000313" key="2">
    <source>
        <dbReference type="EMBL" id="KAJ1094062.1"/>
    </source>
</evidence>
<dbReference type="Proteomes" id="UP001066276">
    <property type="component" value="Chromosome 11"/>
</dbReference>
<name>A0AAV7LR83_PLEWA</name>
<reference evidence="2" key="1">
    <citation type="journal article" date="2022" name="bioRxiv">
        <title>Sequencing and chromosome-scale assembly of the giantPleurodeles waltlgenome.</title>
        <authorList>
            <person name="Brown T."/>
            <person name="Elewa A."/>
            <person name="Iarovenko S."/>
            <person name="Subramanian E."/>
            <person name="Araus A.J."/>
            <person name="Petzold A."/>
            <person name="Susuki M."/>
            <person name="Suzuki K.-i.T."/>
            <person name="Hayashi T."/>
            <person name="Toyoda A."/>
            <person name="Oliveira C."/>
            <person name="Osipova E."/>
            <person name="Leigh N.D."/>
            <person name="Simon A."/>
            <person name="Yun M.H."/>
        </authorList>
    </citation>
    <scope>NUCLEOTIDE SEQUENCE</scope>
    <source>
        <strain evidence="2">20211129_DDA</strain>
        <tissue evidence="2">Liver</tissue>
    </source>
</reference>
<dbReference type="AlphaFoldDB" id="A0AAV7LR83"/>
<comment type="caution">
    <text evidence="2">The sequence shown here is derived from an EMBL/GenBank/DDBJ whole genome shotgun (WGS) entry which is preliminary data.</text>
</comment>
<sequence length="208" mass="24611">MQQRGSRKESRLGQNVHATEREQRREPPRPEFACNREGAEESHPGQNVHATKKEPRRERLMPECSSNKEGAEKRAAYARMFMQQRRSRGESRIDRNVHATKKEPRRELHRPECSYNKEGAEERETLRPECSCNRERAEEKAASVRIFMEQRRSRGESRLGQNVYATKREQRRELSRQLREQNCAYDSRAVETGALWSYEVYYPGILFL</sequence>
<organism evidence="2 3">
    <name type="scientific">Pleurodeles waltl</name>
    <name type="common">Iberian ribbed newt</name>
    <dbReference type="NCBI Taxonomy" id="8319"/>
    <lineage>
        <taxon>Eukaryota</taxon>
        <taxon>Metazoa</taxon>
        <taxon>Chordata</taxon>
        <taxon>Craniata</taxon>
        <taxon>Vertebrata</taxon>
        <taxon>Euteleostomi</taxon>
        <taxon>Amphibia</taxon>
        <taxon>Batrachia</taxon>
        <taxon>Caudata</taxon>
        <taxon>Salamandroidea</taxon>
        <taxon>Salamandridae</taxon>
        <taxon>Pleurodelinae</taxon>
        <taxon>Pleurodeles</taxon>
    </lineage>
</organism>
<protein>
    <submittedName>
        <fullName evidence="2">Uncharacterized protein</fullName>
    </submittedName>
</protein>
<dbReference type="EMBL" id="JANPWB010000015">
    <property type="protein sequence ID" value="KAJ1094062.1"/>
    <property type="molecule type" value="Genomic_DNA"/>
</dbReference>
<proteinExistence type="predicted"/>
<keyword evidence="3" id="KW-1185">Reference proteome</keyword>
<gene>
    <name evidence="2" type="ORF">NDU88_007147</name>
</gene>
<evidence type="ECO:0000256" key="1">
    <source>
        <dbReference type="SAM" id="MobiDB-lite"/>
    </source>
</evidence>
<feature type="compositionally biased region" description="Basic and acidic residues" evidence="1">
    <location>
        <begin position="18"/>
        <end position="29"/>
    </location>
</feature>
<evidence type="ECO:0000313" key="3">
    <source>
        <dbReference type="Proteomes" id="UP001066276"/>
    </source>
</evidence>
<feature type="compositionally biased region" description="Basic and acidic residues" evidence="1">
    <location>
        <begin position="51"/>
        <end position="61"/>
    </location>
</feature>
<feature type="region of interest" description="Disordered" evidence="1">
    <location>
        <begin position="1"/>
        <end position="73"/>
    </location>
</feature>